<feature type="region of interest" description="Disordered" evidence="1">
    <location>
        <begin position="21"/>
        <end position="54"/>
    </location>
</feature>
<keyword evidence="3" id="KW-1185">Reference proteome</keyword>
<protein>
    <submittedName>
        <fullName evidence="2">Uncharacterized protein</fullName>
    </submittedName>
</protein>
<feature type="compositionally biased region" description="Basic residues" evidence="1">
    <location>
        <begin position="153"/>
        <end position="163"/>
    </location>
</feature>
<feature type="region of interest" description="Disordered" evidence="1">
    <location>
        <begin position="125"/>
        <end position="177"/>
    </location>
</feature>
<proteinExistence type="predicted"/>
<reference evidence="2" key="1">
    <citation type="submission" date="2023-07" db="EMBL/GenBank/DDBJ databases">
        <authorList>
            <consortium name="CYATHOMIX"/>
        </authorList>
    </citation>
    <scope>NUCLEOTIDE SEQUENCE</scope>
    <source>
        <strain evidence="2">N/A</strain>
    </source>
</reference>
<evidence type="ECO:0000313" key="3">
    <source>
        <dbReference type="Proteomes" id="UP001176961"/>
    </source>
</evidence>
<dbReference type="EMBL" id="CATQJL010000223">
    <property type="protein sequence ID" value="CAJ0600338.1"/>
    <property type="molecule type" value="Genomic_DNA"/>
</dbReference>
<evidence type="ECO:0000313" key="2">
    <source>
        <dbReference type="EMBL" id="CAJ0600338.1"/>
    </source>
</evidence>
<comment type="caution">
    <text evidence="2">The sequence shown here is derived from an EMBL/GenBank/DDBJ whole genome shotgun (WGS) entry which is preliminary data.</text>
</comment>
<feature type="compositionally biased region" description="Basic and acidic residues" evidence="1">
    <location>
        <begin position="282"/>
        <end position="294"/>
    </location>
</feature>
<sequence>MGRYGIEVVEDDYKIKAGTVPTSAIDPTRPHLPVSLTNSRRYGSQGGNTRSTSTITKEEELPGASTAEAKEILSTSAAVETKQSVPSINIQGWSKDTIIKYFHLKDGFLDKADFLWEENSSSSSLASLVEEASRENINVPSRRDEPERVIGDHKKRGSKRRLRSPSSSSERHVPPHLFAETLPFHKKQCTEERIVEVKEKFGSECLLALQQQSERQPGQLLHEGKPVHKDQKRKRSSCSSSFSPVYHSTPKKERCAGMAEADEVCQPMREKQLMCEELRTQQEQEQSMREKQPMYEEQPLPSNYPVTFEEQPMRKEQPIMLEKHFVPEEQQHEGQTVRNETPSSTLPDSPETVRTCLRNVIDVSDFPRNLYDQVAKGMLSSTDLERITCECLHEIQFDMSDLQHMARTSQLNTSSNQAEAIRSLAGVRIAHRLQKNLLLKELAGLQNEVRLIKAFKTRAPTVSNQVRWALNYENLEKVYVLDLRKPFKSMNLNLFLHHHVQVAKVAKDAFDEITCFLRSLFSQICYPDPSEIWYYSHRAYRGLLELPGTILHPLIDFIVEARGLGQRELSSWRFEGLKCSDNAFWLSLADCEEEREREFKRLLKAKLNWVRISKSCIAKALEDVRGYCMCEGRLVPAVNGDEDGLRWADKKAMTPEAWRQLTLREAVP</sequence>
<accession>A0AA36GYE1</accession>
<name>A0AA36GYE1_CYLNA</name>
<feature type="compositionally biased region" description="Polar residues" evidence="1">
    <location>
        <begin position="35"/>
        <end position="54"/>
    </location>
</feature>
<organism evidence="2 3">
    <name type="scientific">Cylicocyclus nassatus</name>
    <name type="common">Nematode worm</name>
    <dbReference type="NCBI Taxonomy" id="53992"/>
    <lineage>
        <taxon>Eukaryota</taxon>
        <taxon>Metazoa</taxon>
        <taxon>Ecdysozoa</taxon>
        <taxon>Nematoda</taxon>
        <taxon>Chromadorea</taxon>
        <taxon>Rhabditida</taxon>
        <taxon>Rhabditina</taxon>
        <taxon>Rhabditomorpha</taxon>
        <taxon>Strongyloidea</taxon>
        <taxon>Strongylidae</taxon>
        <taxon>Cylicocyclus</taxon>
    </lineage>
</organism>
<feature type="compositionally biased region" description="Polar residues" evidence="1">
    <location>
        <begin position="333"/>
        <end position="347"/>
    </location>
</feature>
<dbReference type="Proteomes" id="UP001176961">
    <property type="component" value="Unassembled WGS sequence"/>
</dbReference>
<feature type="region of interest" description="Disordered" evidence="1">
    <location>
        <begin position="282"/>
        <end position="302"/>
    </location>
</feature>
<dbReference type="AlphaFoldDB" id="A0AA36GYE1"/>
<feature type="region of interest" description="Disordered" evidence="1">
    <location>
        <begin position="330"/>
        <end position="351"/>
    </location>
</feature>
<gene>
    <name evidence="2" type="ORF">CYNAS_LOCUS12321</name>
</gene>
<evidence type="ECO:0000256" key="1">
    <source>
        <dbReference type="SAM" id="MobiDB-lite"/>
    </source>
</evidence>
<feature type="compositionally biased region" description="Basic and acidic residues" evidence="1">
    <location>
        <begin position="141"/>
        <end position="152"/>
    </location>
</feature>
<feature type="region of interest" description="Disordered" evidence="1">
    <location>
        <begin position="214"/>
        <end position="256"/>
    </location>
</feature>